<dbReference type="Gene3D" id="2.60.120.200">
    <property type="match status" value="1"/>
</dbReference>
<dbReference type="GO" id="GO:0004553">
    <property type="term" value="F:hydrolase activity, hydrolyzing O-glycosyl compounds"/>
    <property type="evidence" value="ECO:0007669"/>
    <property type="project" value="InterPro"/>
</dbReference>
<name>A0A2M7JD85_9BACT</name>
<reference evidence="4" key="1">
    <citation type="submission" date="2017-09" db="EMBL/GenBank/DDBJ databases">
        <title>Depth-based differentiation of microbial function through sediment-hosted aquifers and enrichment of novel symbionts in the deep terrestrial subsurface.</title>
        <authorList>
            <person name="Probst A.J."/>
            <person name="Ladd B."/>
            <person name="Jarett J.K."/>
            <person name="Geller-Mcgrath D.E."/>
            <person name="Sieber C.M.K."/>
            <person name="Emerson J.B."/>
            <person name="Anantharaman K."/>
            <person name="Thomas B.C."/>
            <person name="Malmstrom R."/>
            <person name="Stieglmeier M."/>
            <person name="Klingl A."/>
            <person name="Woyke T."/>
            <person name="Ryan C.M."/>
            <person name="Banfield J.F."/>
        </authorList>
    </citation>
    <scope>NUCLEOTIDE SEQUENCE [LARGE SCALE GENOMIC DNA]</scope>
</reference>
<protein>
    <recommendedName>
        <fullName evidence="2">GH16 domain-containing protein</fullName>
    </recommendedName>
</protein>
<dbReference type="AlphaFoldDB" id="A0A2M7JD85"/>
<dbReference type="Proteomes" id="UP000229297">
    <property type="component" value="Unassembled WGS sequence"/>
</dbReference>
<dbReference type="SUPFAM" id="SSF49899">
    <property type="entry name" value="Concanavalin A-like lectins/glucanases"/>
    <property type="match status" value="1"/>
</dbReference>
<dbReference type="PROSITE" id="PS51762">
    <property type="entry name" value="GH16_2"/>
    <property type="match status" value="1"/>
</dbReference>
<feature type="domain" description="GH16" evidence="2">
    <location>
        <begin position="19"/>
        <end position="253"/>
    </location>
</feature>
<proteinExistence type="inferred from homology"/>
<dbReference type="PANTHER" id="PTHR10963:SF55">
    <property type="entry name" value="GLYCOSIDE HYDROLASE FAMILY 16 PROTEIN"/>
    <property type="match status" value="1"/>
</dbReference>
<sequence length="253" mass="29579">MINLFYKIRFYFLGAKKSVEYPDCPNDMITILGYDFSGDLFRLFNKYYSEGREALAGKDRAIPQLSCIRKQNGILVLSTHVNHNPENKNEFPFVCGRLSSKGNFEQLYGKFELVCKIPKSEGLYWPAFWLYSKNWLPEVDVFEAMKPEYHEETKTVTATFHYLQNGIHKQIEQRLSTRVDLSKDFHKFGLLWDKDKILWYIDNMPIYILRGKSPTEPMHIEINTSIAEGVTTKELGNKIGEMEVKSLFIHKLL</sequence>
<evidence type="ECO:0000259" key="2">
    <source>
        <dbReference type="PROSITE" id="PS51762"/>
    </source>
</evidence>
<comment type="similarity">
    <text evidence="1">Belongs to the glycosyl hydrolase 16 family.</text>
</comment>
<dbReference type="EMBL" id="PFIC01000102">
    <property type="protein sequence ID" value="PIX17351.1"/>
    <property type="molecule type" value="Genomic_DNA"/>
</dbReference>
<dbReference type="InterPro" id="IPR000757">
    <property type="entry name" value="Beta-glucanase-like"/>
</dbReference>
<dbReference type="Pfam" id="PF00722">
    <property type="entry name" value="Glyco_hydro_16"/>
    <property type="match status" value="1"/>
</dbReference>
<evidence type="ECO:0000313" key="3">
    <source>
        <dbReference type="EMBL" id="PIX17351.1"/>
    </source>
</evidence>
<organism evidence="3 4">
    <name type="scientific">Candidatus Desantisbacteria bacterium CG_4_8_14_3_um_filter_40_12</name>
    <dbReference type="NCBI Taxonomy" id="1974545"/>
    <lineage>
        <taxon>Bacteria</taxon>
        <taxon>Candidatus Desantisiibacteriota</taxon>
    </lineage>
</organism>
<dbReference type="PANTHER" id="PTHR10963">
    <property type="entry name" value="GLYCOSYL HYDROLASE-RELATED"/>
    <property type="match status" value="1"/>
</dbReference>
<accession>A0A2M7JD85</accession>
<comment type="caution">
    <text evidence="3">The sequence shown here is derived from an EMBL/GenBank/DDBJ whole genome shotgun (WGS) entry which is preliminary data.</text>
</comment>
<dbReference type="InterPro" id="IPR013320">
    <property type="entry name" value="ConA-like_dom_sf"/>
</dbReference>
<dbReference type="InterPro" id="IPR050546">
    <property type="entry name" value="Glycosyl_Hydrlase_16"/>
</dbReference>
<evidence type="ECO:0000256" key="1">
    <source>
        <dbReference type="ARBA" id="ARBA00006865"/>
    </source>
</evidence>
<evidence type="ECO:0000313" key="4">
    <source>
        <dbReference type="Proteomes" id="UP000229297"/>
    </source>
</evidence>
<gene>
    <name evidence="3" type="ORF">COZ71_03785</name>
</gene>
<dbReference type="GO" id="GO:0005975">
    <property type="term" value="P:carbohydrate metabolic process"/>
    <property type="evidence" value="ECO:0007669"/>
    <property type="project" value="InterPro"/>
</dbReference>